<dbReference type="Proteomes" id="UP000682733">
    <property type="component" value="Unassembled WGS sequence"/>
</dbReference>
<accession>A0A8S2K879</accession>
<gene>
    <name evidence="1" type="ORF">OVA965_LOCUS18122</name>
    <name evidence="2" type="ORF">TMI583_LOCUS18136</name>
</gene>
<dbReference type="PANTHER" id="PTHR46289:SF14">
    <property type="entry name" value="DUF4371 DOMAIN-CONTAINING PROTEIN"/>
    <property type="match status" value="1"/>
</dbReference>
<evidence type="ECO:0000313" key="3">
    <source>
        <dbReference type="Proteomes" id="UP000682733"/>
    </source>
</evidence>
<organism evidence="2 3">
    <name type="scientific">Didymodactylos carnosus</name>
    <dbReference type="NCBI Taxonomy" id="1234261"/>
    <lineage>
        <taxon>Eukaryota</taxon>
        <taxon>Metazoa</taxon>
        <taxon>Spiralia</taxon>
        <taxon>Gnathifera</taxon>
        <taxon>Rotifera</taxon>
        <taxon>Eurotatoria</taxon>
        <taxon>Bdelloidea</taxon>
        <taxon>Philodinida</taxon>
        <taxon>Philodinidae</taxon>
        <taxon>Didymodactylos</taxon>
    </lineage>
</organism>
<dbReference type="AlphaFoldDB" id="A0A8S2K879"/>
<evidence type="ECO:0000313" key="1">
    <source>
        <dbReference type="EMBL" id="CAF1075835.1"/>
    </source>
</evidence>
<dbReference type="SUPFAM" id="SSF53098">
    <property type="entry name" value="Ribonuclease H-like"/>
    <property type="match status" value="1"/>
</dbReference>
<dbReference type="Proteomes" id="UP000677228">
    <property type="component" value="Unassembled WGS sequence"/>
</dbReference>
<dbReference type="InterPro" id="IPR052958">
    <property type="entry name" value="IFN-induced_PKR_regulator"/>
</dbReference>
<comment type="caution">
    <text evidence="2">The sequence shown here is derived from an EMBL/GenBank/DDBJ whole genome shotgun (WGS) entry which is preliminary data.</text>
</comment>
<dbReference type="EMBL" id="CAJNOK010008905">
    <property type="protein sequence ID" value="CAF1075835.1"/>
    <property type="molecule type" value="Genomic_DNA"/>
</dbReference>
<protein>
    <recommendedName>
        <fullName evidence="4">HAT C-terminal dimerisation domain-containing protein</fullName>
    </recommendedName>
</protein>
<name>A0A8S2K879_9BILA</name>
<sequence>MQVLQGHFRARWCAFAVYLYCRSHILNLCVKGAVESIFIKTYRLVRATPVFLRDGSFRTLALKHNNDNNNNKTTNLQNKRKIERSDKKTAQAIPSASDTRWVYHYQLMKFSYKHLPAIVSTLSELAEHNDDSAATANGYCLQLIRNITIFEIGFMKNVLEHAYFFLKEIERGESTIDKFSLCLDSMKEAIANTMNMFDFDLYKKKLQAVGRASPNVANPSQTTRRTTIQANNQDIDTEKLIEHGYSFVDRIMKSIEDRFNNNSRTVVDNIVLFSNPSNYDDNTLMGNDLLTFYCEQMHFQHISTNKDKYQRTDEPILDRMLLKKQLPSFRSLTKKIKGIIEITQHLAKTDLFITSQWFTFYQILSTYPLGVNECERSFSAVTRIKTKLRNRLGTDALETAVKYTMIKPDVTDEDIDYIVTNFYSNPGCAKSRNVRIYIDE</sequence>
<proteinExistence type="predicted"/>
<evidence type="ECO:0008006" key="4">
    <source>
        <dbReference type="Google" id="ProtNLM"/>
    </source>
</evidence>
<evidence type="ECO:0000313" key="2">
    <source>
        <dbReference type="EMBL" id="CAF3839624.1"/>
    </source>
</evidence>
<dbReference type="InterPro" id="IPR012337">
    <property type="entry name" value="RNaseH-like_sf"/>
</dbReference>
<dbReference type="PANTHER" id="PTHR46289">
    <property type="entry name" value="52 KDA REPRESSOR OF THE INHIBITOR OF THE PROTEIN KINASE-LIKE PROTEIN-RELATED"/>
    <property type="match status" value="1"/>
</dbReference>
<reference evidence="2" key="1">
    <citation type="submission" date="2021-02" db="EMBL/GenBank/DDBJ databases">
        <authorList>
            <person name="Nowell W R."/>
        </authorList>
    </citation>
    <scope>NUCLEOTIDE SEQUENCE</scope>
</reference>
<dbReference type="EMBL" id="CAJOBA010008922">
    <property type="protein sequence ID" value="CAF3839624.1"/>
    <property type="molecule type" value="Genomic_DNA"/>
</dbReference>